<protein>
    <recommendedName>
        <fullName evidence="3">Homing endonuclease LAGLIDADG domain-containing protein</fullName>
    </recommendedName>
</protein>
<dbReference type="Gene3D" id="3.10.28.10">
    <property type="entry name" value="Homing endonucleases"/>
    <property type="match status" value="2"/>
</dbReference>
<dbReference type="InterPro" id="IPR004860">
    <property type="entry name" value="LAGLIDADG_dom"/>
</dbReference>
<comment type="function">
    <text evidence="1">Mitochondrial DNA endonuclease involved in intron homing.</text>
</comment>
<evidence type="ECO:0000256" key="1">
    <source>
        <dbReference type="ARBA" id="ARBA00002670"/>
    </source>
</evidence>
<keyword evidence="4" id="KW-0496">Mitochondrion</keyword>
<dbReference type="GO" id="GO:0004519">
    <property type="term" value="F:endonuclease activity"/>
    <property type="evidence" value="ECO:0007669"/>
    <property type="project" value="InterPro"/>
</dbReference>
<evidence type="ECO:0000259" key="3">
    <source>
        <dbReference type="Pfam" id="PF03161"/>
    </source>
</evidence>
<keyword evidence="2" id="KW-0472">Membrane</keyword>
<dbReference type="EMBL" id="LC707859">
    <property type="protein sequence ID" value="BDI12839.1"/>
    <property type="molecule type" value="Genomic_DNA"/>
</dbReference>
<evidence type="ECO:0000313" key="5">
    <source>
        <dbReference type="Proteomes" id="UP000703269"/>
    </source>
</evidence>
<evidence type="ECO:0000256" key="2">
    <source>
        <dbReference type="SAM" id="Phobius"/>
    </source>
</evidence>
<feature type="non-terminal residue" evidence="4">
    <location>
        <position position="1"/>
    </location>
</feature>
<dbReference type="InterPro" id="IPR027434">
    <property type="entry name" value="Homing_endonucl"/>
</dbReference>
<sequence>SNSFSKSYSALNFIIFIILFLVFYFYFYIYIKTTQIDYIIFFNSLLPLSPCLSLASQASDASDARKGQPEKFKLLELHRGNLLKIFPRSNPQYVKENNKCKSIVIYGSNLNSSVHLPKFTSIVSYMVNIPNNILSALIGILLSDGHIEYKTRKLLNSGKVINKFKSPDGKDSDIYSNINSRFRFKQSIDHLEYLFYVFSILSPYCKSYPRLVKTRVNRREFYGIEIITRALPCFTLLREMFYNGRIKIIPENLYDLITYEGLAHIIMGDGSFKFNGILLNLQAFSVKELILFINVLKIKFNIDCTLHKSRNHYTVYITVDSCRKLYPKIKNYIVPSMRYKFEKKITK</sequence>
<keyword evidence="5" id="KW-1185">Reference proteome</keyword>
<keyword evidence="2" id="KW-0812">Transmembrane</keyword>
<accession>A0A9N7QA73</accession>
<proteinExistence type="predicted"/>
<geneLocation type="mitochondrion" evidence="4"/>
<keyword evidence="2" id="KW-1133">Transmembrane helix</keyword>
<reference evidence="4" key="1">
    <citation type="submission" date="2022-04" db="EMBL/GenBank/DDBJ databases">
        <title>The complete mitochondrial genome of the white-rot fungus Phanerochaete sordida YK-624.</title>
        <authorList>
            <person name="Mori T."/>
            <person name="Dohra H."/>
            <person name="Hirai H."/>
            <person name="Kawagishi H."/>
        </authorList>
    </citation>
    <scope>NUCLEOTIDE SEQUENCE</scope>
    <source>
        <strain evidence="4">YK-624</strain>
    </source>
</reference>
<dbReference type="SUPFAM" id="SSF55608">
    <property type="entry name" value="Homing endonucleases"/>
    <property type="match status" value="1"/>
</dbReference>
<name>A0A9N7QA73_9APHY</name>
<organism evidence="4 5">
    <name type="scientific">Phanerochaete sordida</name>
    <dbReference type="NCBI Taxonomy" id="48140"/>
    <lineage>
        <taxon>Eukaryota</taxon>
        <taxon>Fungi</taxon>
        <taxon>Dikarya</taxon>
        <taxon>Basidiomycota</taxon>
        <taxon>Agaricomycotina</taxon>
        <taxon>Agaricomycetes</taxon>
        <taxon>Polyporales</taxon>
        <taxon>Phanerochaetaceae</taxon>
        <taxon>Phanerochaete</taxon>
    </lineage>
</organism>
<evidence type="ECO:0000313" key="4">
    <source>
        <dbReference type="EMBL" id="BDI12839.1"/>
    </source>
</evidence>
<dbReference type="Pfam" id="PF03161">
    <property type="entry name" value="LAGLIDADG_2"/>
    <property type="match status" value="1"/>
</dbReference>
<feature type="transmembrane region" description="Helical" evidence="2">
    <location>
        <begin position="12"/>
        <end position="31"/>
    </location>
</feature>
<dbReference type="AlphaFoldDB" id="A0A9N7QA73"/>
<dbReference type="Proteomes" id="UP000703269">
    <property type="component" value="Mitochondrion MT"/>
</dbReference>
<feature type="domain" description="Homing endonuclease LAGLIDADG" evidence="3">
    <location>
        <begin position="176"/>
        <end position="325"/>
    </location>
</feature>